<dbReference type="AlphaFoldDB" id="A0A2N5HDB9"/>
<dbReference type="EMBL" id="PGVE01000053">
    <property type="protein sequence ID" value="PLS03515.1"/>
    <property type="molecule type" value="Genomic_DNA"/>
</dbReference>
<dbReference type="PRINTS" id="PR00070">
    <property type="entry name" value="DHFR"/>
</dbReference>
<dbReference type="GO" id="GO:0006730">
    <property type="term" value="P:one-carbon metabolic process"/>
    <property type="evidence" value="ECO:0007669"/>
    <property type="project" value="UniProtKB-KW"/>
</dbReference>
<dbReference type="InterPro" id="IPR012259">
    <property type="entry name" value="DHFR"/>
</dbReference>
<dbReference type="UniPathway" id="UPA00077">
    <property type="reaction ID" value="UER00158"/>
</dbReference>
<dbReference type="Gene3D" id="3.40.430.10">
    <property type="entry name" value="Dihydrofolate Reductase, subunit A"/>
    <property type="match status" value="1"/>
</dbReference>
<comment type="catalytic activity">
    <reaction evidence="8">
        <text>(6S)-5,6,7,8-tetrahydrofolate + NADP(+) = 7,8-dihydrofolate + NADPH + H(+)</text>
        <dbReference type="Rhea" id="RHEA:15009"/>
        <dbReference type="ChEBI" id="CHEBI:15378"/>
        <dbReference type="ChEBI" id="CHEBI:57451"/>
        <dbReference type="ChEBI" id="CHEBI:57453"/>
        <dbReference type="ChEBI" id="CHEBI:57783"/>
        <dbReference type="ChEBI" id="CHEBI:58349"/>
        <dbReference type="EC" id="1.5.1.3"/>
    </reaction>
</comment>
<comment type="caution">
    <text evidence="11">The sequence shown here is derived from an EMBL/GenBank/DDBJ whole genome shotgun (WGS) entry which is preliminary data.</text>
</comment>
<proteinExistence type="inferred from homology"/>
<dbReference type="PIRSF" id="PIRSF000194">
    <property type="entry name" value="DHFR"/>
    <property type="match status" value="1"/>
</dbReference>
<feature type="domain" description="DHFR" evidence="10">
    <location>
        <begin position="1"/>
        <end position="160"/>
    </location>
</feature>
<dbReference type="PROSITE" id="PS51330">
    <property type="entry name" value="DHFR_2"/>
    <property type="match status" value="1"/>
</dbReference>
<comment type="similarity">
    <text evidence="2 8 9">Belongs to the dihydrofolate reductase family.</text>
</comment>
<evidence type="ECO:0000256" key="5">
    <source>
        <dbReference type="ARBA" id="ARBA00022857"/>
    </source>
</evidence>
<accession>A0A2N5HDB9</accession>
<dbReference type="InterPro" id="IPR024072">
    <property type="entry name" value="DHFR-like_dom_sf"/>
</dbReference>
<dbReference type="PROSITE" id="PS00075">
    <property type="entry name" value="DHFR_1"/>
    <property type="match status" value="1"/>
</dbReference>
<evidence type="ECO:0000256" key="9">
    <source>
        <dbReference type="RuleBase" id="RU004474"/>
    </source>
</evidence>
<dbReference type="OrthoDB" id="9804315at2"/>
<dbReference type="GO" id="GO:0046655">
    <property type="term" value="P:folic acid metabolic process"/>
    <property type="evidence" value="ECO:0007669"/>
    <property type="project" value="TreeGrafter"/>
</dbReference>
<protein>
    <recommendedName>
        <fullName evidence="3 8">Dihydrofolate reductase</fullName>
        <ecNumber evidence="3 8">1.5.1.3</ecNumber>
    </recommendedName>
</protein>
<organism evidence="11 12">
    <name type="scientific">Neobacillus cucumis</name>
    <dbReference type="NCBI Taxonomy" id="1740721"/>
    <lineage>
        <taxon>Bacteria</taxon>
        <taxon>Bacillati</taxon>
        <taxon>Bacillota</taxon>
        <taxon>Bacilli</taxon>
        <taxon>Bacillales</taxon>
        <taxon>Bacillaceae</taxon>
        <taxon>Neobacillus</taxon>
    </lineage>
</organism>
<dbReference type="RefSeq" id="WP_101648545.1">
    <property type="nucleotide sequence ID" value="NZ_PGVE01000053.1"/>
</dbReference>
<reference evidence="11 12" key="1">
    <citation type="submission" date="2017-11" db="EMBL/GenBank/DDBJ databases">
        <title>Comparitive Functional Genomics of Dry Heat Resistant strains isolated from the Viking Spacecraft.</title>
        <authorList>
            <person name="Seuylemezian A."/>
            <person name="Cooper K."/>
            <person name="Vaishampayan P."/>
        </authorList>
    </citation>
    <scope>NUCLEOTIDE SEQUENCE [LARGE SCALE GENOMIC DNA]</scope>
    <source>
        <strain evidence="11 12">V32-6</strain>
    </source>
</reference>
<evidence type="ECO:0000256" key="1">
    <source>
        <dbReference type="ARBA" id="ARBA00004903"/>
    </source>
</evidence>
<dbReference type="CDD" id="cd00209">
    <property type="entry name" value="DHFR"/>
    <property type="match status" value="1"/>
</dbReference>
<keyword evidence="4 8" id="KW-0554">One-carbon metabolism</keyword>
<sequence length="164" mass="19208">MISFIVAMDQNGAIGKDNQLPWHLPEDLKFFKRVTMGHPIAMGRKTHESIGRVLPGRENIVITRQAGYQCEECTIFYSIDEFVTNSQNKNDEIFVIGGAEIFQETFPFADRLYITYIEETFDGDTFFPHFNQDDWVLTSIEKGIKDEKNPYDYEFRIYDRKNNL</sequence>
<comment type="function">
    <text evidence="7 8">Key enzyme in folate metabolism. Catalyzes an essential reaction for de novo glycine and purine synthesis, and for DNA precursor synthesis.</text>
</comment>
<dbReference type="EC" id="1.5.1.3" evidence="3 8"/>
<dbReference type="InterPro" id="IPR017925">
    <property type="entry name" value="DHFR_CS"/>
</dbReference>
<dbReference type="PANTHER" id="PTHR48069:SF3">
    <property type="entry name" value="DIHYDROFOLATE REDUCTASE"/>
    <property type="match status" value="1"/>
</dbReference>
<evidence type="ECO:0000313" key="11">
    <source>
        <dbReference type="EMBL" id="PLS03515.1"/>
    </source>
</evidence>
<dbReference type="Proteomes" id="UP000234950">
    <property type="component" value="Unassembled WGS sequence"/>
</dbReference>
<name>A0A2N5HDB9_9BACI</name>
<dbReference type="Pfam" id="PF00186">
    <property type="entry name" value="DHFR_1"/>
    <property type="match status" value="1"/>
</dbReference>
<dbReference type="GO" id="GO:0070401">
    <property type="term" value="F:NADP+ binding"/>
    <property type="evidence" value="ECO:0007669"/>
    <property type="project" value="UniProtKB-ARBA"/>
</dbReference>
<keyword evidence="6 8" id="KW-0560">Oxidoreductase</keyword>
<evidence type="ECO:0000256" key="4">
    <source>
        <dbReference type="ARBA" id="ARBA00022563"/>
    </source>
</evidence>
<evidence type="ECO:0000256" key="7">
    <source>
        <dbReference type="ARBA" id="ARBA00025067"/>
    </source>
</evidence>
<evidence type="ECO:0000256" key="8">
    <source>
        <dbReference type="PIRNR" id="PIRNR000194"/>
    </source>
</evidence>
<keyword evidence="12" id="KW-1185">Reference proteome</keyword>
<dbReference type="GO" id="GO:0046654">
    <property type="term" value="P:tetrahydrofolate biosynthetic process"/>
    <property type="evidence" value="ECO:0007669"/>
    <property type="project" value="UniProtKB-UniPathway"/>
</dbReference>
<comment type="pathway">
    <text evidence="1 8">Cofactor biosynthesis; tetrahydrofolate biosynthesis; 5,6,7,8-tetrahydrofolate from 7,8-dihydrofolate: step 1/1.</text>
</comment>
<dbReference type="SUPFAM" id="SSF53597">
    <property type="entry name" value="Dihydrofolate reductase-like"/>
    <property type="match status" value="1"/>
</dbReference>
<evidence type="ECO:0000259" key="10">
    <source>
        <dbReference type="PROSITE" id="PS51330"/>
    </source>
</evidence>
<dbReference type="InterPro" id="IPR001796">
    <property type="entry name" value="DHFR_dom"/>
</dbReference>
<gene>
    <name evidence="11" type="ORF">CVD27_14100</name>
</gene>
<evidence type="ECO:0000256" key="3">
    <source>
        <dbReference type="ARBA" id="ARBA00012856"/>
    </source>
</evidence>
<dbReference type="PANTHER" id="PTHR48069">
    <property type="entry name" value="DIHYDROFOLATE REDUCTASE"/>
    <property type="match status" value="1"/>
</dbReference>
<evidence type="ECO:0000256" key="2">
    <source>
        <dbReference type="ARBA" id="ARBA00009539"/>
    </source>
</evidence>
<keyword evidence="5 8" id="KW-0521">NADP</keyword>
<dbReference type="FunFam" id="3.40.430.10:FF:000001">
    <property type="entry name" value="Dihydrofolate reductase"/>
    <property type="match status" value="1"/>
</dbReference>
<evidence type="ECO:0000313" key="12">
    <source>
        <dbReference type="Proteomes" id="UP000234950"/>
    </source>
</evidence>
<evidence type="ECO:0000256" key="6">
    <source>
        <dbReference type="ARBA" id="ARBA00023002"/>
    </source>
</evidence>
<dbReference type="GO" id="GO:0004146">
    <property type="term" value="F:dihydrofolate reductase activity"/>
    <property type="evidence" value="ECO:0007669"/>
    <property type="project" value="UniProtKB-EC"/>
</dbReference>
<dbReference type="GO" id="GO:0046452">
    <property type="term" value="P:dihydrofolate metabolic process"/>
    <property type="evidence" value="ECO:0007669"/>
    <property type="project" value="TreeGrafter"/>
</dbReference>
<dbReference type="GO" id="GO:0005829">
    <property type="term" value="C:cytosol"/>
    <property type="evidence" value="ECO:0007669"/>
    <property type="project" value="TreeGrafter"/>
</dbReference>